<keyword evidence="4" id="KW-1185">Reference proteome</keyword>
<gene>
    <name evidence="3" type="ORF">Tco_1083014</name>
</gene>
<reference evidence="3" key="1">
    <citation type="journal article" date="2022" name="Int. J. Mol. Sci.">
        <title>Draft Genome of Tanacetum Coccineum: Genomic Comparison of Closely Related Tanacetum-Family Plants.</title>
        <authorList>
            <person name="Yamashiro T."/>
            <person name="Shiraishi A."/>
            <person name="Nakayama K."/>
            <person name="Satake H."/>
        </authorList>
    </citation>
    <scope>NUCLEOTIDE SEQUENCE</scope>
</reference>
<feature type="coiled-coil region" evidence="1">
    <location>
        <begin position="921"/>
        <end position="955"/>
    </location>
</feature>
<protein>
    <recommendedName>
        <fullName evidence="5">Integrase, catalytic region, zinc finger, CCHC-type, peptidase aspartic, catalytic</fullName>
    </recommendedName>
</protein>
<keyword evidence="1" id="KW-0175">Coiled coil</keyword>
<dbReference type="Proteomes" id="UP001151760">
    <property type="component" value="Unassembled WGS sequence"/>
</dbReference>
<feature type="coiled-coil region" evidence="1">
    <location>
        <begin position="500"/>
        <end position="561"/>
    </location>
</feature>
<dbReference type="EMBL" id="BQNB010020270">
    <property type="protein sequence ID" value="GJT94169.1"/>
    <property type="molecule type" value="Genomic_DNA"/>
</dbReference>
<evidence type="ECO:0000256" key="2">
    <source>
        <dbReference type="SAM" id="MobiDB-lite"/>
    </source>
</evidence>
<evidence type="ECO:0000256" key="1">
    <source>
        <dbReference type="SAM" id="Coils"/>
    </source>
</evidence>
<accession>A0ABQ5I3A9</accession>
<name>A0ABQ5I3A9_9ASTR</name>
<feature type="compositionally biased region" description="Polar residues" evidence="2">
    <location>
        <begin position="1345"/>
        <end position="1362"/>
    </location>
</feature>
<evidence type="ECO:0008006" key="5">
    <source>
        <dbReference type="Google" id="ProtNLM"/>
    </source>
</evidence>
<feature type="region of interest" description="Disordered" evidence="2">
    <location>
        <begin position="1342"/>
        <end position="1362"/>
    </location>
</feature>
<evidence type="ECO:0000313" key="4">
    <source>
        <dbReference type="Proteomes" id="UP001151760"/>
    </source>
</evidence>
<organism evidence="3 4">
    <name type="scientific">Tanacetum coccineum</name>
    <dbReference type="NCBI Taxonomy" id="301880"/>
    <lineage>
        <taxon>Eukaryota</taxon>
        <taxon>Viridiplantae</taxon>
        <taxon>Streptophyta</taxon>
        <taxon>Embryophyta</taxon>
        <taxon>Tracheophyta</taxon>
        <taxon>Spermatophyta</taxon>
        <taxon>Magnoliopsida</taxon>
        <taxon>eudicotyledons</taxon>
        <taxon>Gunneridae</taxon>
        <taxon>Pentapetalae</taxon>
        <taxon>asterids</taxon>
        <taxon>campanulids</taxon>
        <taxon>Asterales</taxon>
        <taxon>Asteraceae</taxon>
        <taxon>Asteroideae</taxon>
        <taxon>Anthemideae</taxon>
        <taxon>Anthemidinae</taxon>
        <taxon>Tanacetum</taxon>
    </lineage>
</organism>
<proteinExistence type="predicted"/>
<evidence type="ECO:0000313" key="3">
    <source>
        <dbReference type="EMBL" id="GJT94169.1"/>
    </source>
</evidence>
<reference evidence="3" key="2">
    <citation type="submission" date="2022-01" db="EMBL/GenBank/DDBJ databases">
        <authorList>
            <person name="Yamashiro T."/>
            <person name="Shiraishi A."/>
            <person name="Satake H."/>
            <person name="Nakayama K."/>
        </authorList>
    </citation>
    <scope>NUCLEOTIDE SEQUENCE</scope>
</reference>
<comment type="caution">
    <text evidence="3">The sequence shown here is derived from an EMBL/GenBank/DDBJ whole genome shotgun (WGS) entry which is preliminary data.</text>
</comment>
<sequence length="1362" mass="154987">MTTLADKSLLSGGDIKPSMLEKYLYDSWKSIMELYMINRPHDRMILASVEKGPLVWPTIILDGATRPKEYTELTAVETIQADCDIKAINIILQGIPPEIYALMPLEQFQVNTKFLNTLPAKWSKFIIDVKLVKDLHTTNVDQIHAHLEQHERHANEVRLMHERNSDPLALVASHQMTQFPYQSHQHSYKNSQHQQQVSPYQSSQYGAPLESQQHFRGDDPINAINHVMSFLTAVVTSHYPTTNKQLRNSSNPRQQDTINDGRVTLQPIQGRQPSFAVGTTRTYTPGASGRNSRKQRTVICYNYKWEGRMSKQCTKPKRKQGDSWFKEKVLLVQAQAHGQILNEEELAFLADQDIPEGQAKQIVITHNVAYQADDLDAYDSDCDELNTARVALMANLSYYGSDALAEVHSHNNVNNNMINQAVQAMQFSEQSNVVNYSETKITSNNNINSYSQYVIESQHAAIQNSNSSTQQDALILSVIEQLKTQVVNCTKINLDDKSINDTLTAELERYKEQVKVLKEGQNIDLRSNNNVLDSCAQSVEIDRLKQTLFEHLKEKESLMQTVILLKNDFKKEESRNIDREIALEKRIKQLDNIVFKRDQSAQTVHMLTKPQFFYDHTTKQALGFQNPFYLKKAQQLEPKLYDGNVIKNTSAIVIPDSEETLMLAEESRSKMLLKQKDPMMLEKKVNTTPNSMNSLEPTLSSRPTKVEVPKELPKVSMVNTSLKKLKYHLAGFDVVVKERTTPTTITKGSWGFEHTKACFRDEIIPFVKALKDLFNTFDQYLIDELFEVQNVFHQMEQAVEQHRLESKTFEVKMNQVLNENERLLEQVINKDIVNIIMNSSMDIASVNMHECEKCLKLETELLNKKDFVEKEIYDKLFKSFTTLEKHCISLEVDSQINQEIFQRDNSVSNQNAPSFDQLFKLNELKAQSQEKDMVIKKLKERIKSLSGKMNEDKIKKDLEEIETINIKLDHREKVLVITALKDDLRKLKGKALVDNDVTKHPSDPEMLKIDVEPITPKLLNKKTAHSAYIKHTQEEATVLRDLVEHVKSKYPLDQSLESACSTQKNKVEPHPRKAKHSLKNKDCVVKPIGTAHVQHSKLNANSELKCVKCNGCMLSDNHDLCVLDFINNVNARTKSKSIKKHSKRKVWKPTGKVFTNIGYIWRPTGQTFTIVGNACPLTRITTTTEVPLRKPTALDNETSKPVVTLVYSQKPRKSKTNVLVSKSKVVQIVLWYLDSGCSKHMTKDRSQLTNFINKFLEGVDLLTGSQGNKLYTLSLGDMMASSPICLLSKASKTKSWLWHRPAKANLGYYFKPFDDYSSYNSSVDCLAPEVIAPIAEVVAPEPAVSTGSPSSTTVDQDAPSTL</sequence>